<keyword evidence="1" id="KW-1133">Transmembrane helix</keyword>
<keyword evidence="1" id="KW-0812">Transmembrane</keyword>
<dbReference type="AlphaFoldDB" id="A0A0S2DC79"/>
<sequence>MSDACPSACPQDPRLPSRAGARMSARGLAMAAAAALLGGALVYAYAHRGAAGSAPAALSDIVAAPMAGDLPRGNPQADPAREPPIRIAPRRDARAPLRAPTALRQQFEQTPDLYSFAQSLRLRAESGEAEAIWLLTRVYDYCANYSSAPVDYRNDTRAMEAMKLRGAAAMASARNRVSERCARFAPEDGLDYPMILVKRVEAAQAGSLAAEASLMSAGKPLEKTEDYRLNLIDRVVRSKDPEAFSALAAGMGIATNGRSAGFDYQRVSGTQFAELAWQLAACRLGQDCSAGGSLMTSYCANGGICSQDPQQDFADFVYDAAIPRQGAEVVQEMVHSLTGEERMK</sequence>
<gene>
    <name evidence="2" type="ORF">GLE_0764</name>
</gene>
<evidence type="ECO:0000313" key="3">
    <source>
        <dbReference type="Proteomes" id="UP000061569"/>
    </source>
</evidence>
<dbReference type="STRING" id="69.GLE_0764"/>
<proteinExistence type="predicted"/>
<dbReference type="Proteomes" id="UP000061569">
    <property type="component" value="Chromosome"/>
</dbReference>
<reference evidence="2 3" key="1">
    <citation type="submission" date="2015-11" db="EMBL/GenBank/DDBJ databases">
        <title>Genome sequences of Lysobacter enzymogenes strain C3 and Lysobacter antibioticus ATCC 29479.</title>
        <authorList>
            <person name="Kobayashi D.Y."/>
        </authorList>
    </citation>
    <scope>NUCLEOTIDE SEQUENCE [LARGE SCALE GENOMIC DNA]</scope>
    <source>
        <strain evidence="2 3">C3</strain>
    </source>
</reference>
<evidence type="ECO:0000313" key="2">
    <source>
        <dbReference type="EMBL" id="ALN56122.1"/>
    </source>
</evidence>
<keyword evidence="1" id="KW-0472">Membrane</keyword>
<protein>
    <submittedName>
        <fullName evidence="2">Uncharacterized protein</fullName>
    </submittedName>
</protein>
<name>A0A0S2DC79_LYSEN</name>
<accession>A0A0S2DC79</accession>
<evidence type="ECO:0000256" key="1">
    <source>
        <dbReference type="SAM" id="Phobius"/>
    </source>
</evidence>
<feature type="transmembrane region" description="Helical" evidence="1">
    <location>
        <begin position="27"/>
        <end position="46"/>
    </location>
</feature>
<dbReference type="KEGG" id="lez:GLE_0764"/>
<dbReference type="PATRIC" id="fig|69.6.peg.752"/>
<dbReference type="EMBL" id="CP013140">
    <property type="protein sequence ID" value="ALN56122.1"/>
    <property type="molecule type" value="Genomic_DNA"/>
</dbReference>
<organism evidence="2 3">
    <name type="scientific">Lysobacter enzymogenes</name>
    <dbReference type="NCBI Taxonomy" id="69"/>
    <lineage>
        <taxon>Bacteria</taxon>
        <taxon>Pseudomonadati</taxon>
        <taxon>Pseudomonadota</taxon>
        <taxon>Gammaproteobacteria</taxon>
        <taxon>Lysobacterales</taxon>
        <taxon>Lysobacteraceae</taxon>
        <taxon>Lysobacter</taxon>
    </lineage>
</organism>